<keyword evidence="4" id="KW-1185">Reference proteome</keyword>
<protein>
    <submittedName>
        <fullName evidence="3">Addiction module antitoxin</fullName>
    </submittedName>
</protein>
<proteinExistence type="inferred from homology"/>
<dbReference type="RefSeq" id="WP_076878339.1">
    <property type="nucleotide sequence ID" value="NZ_MLCN01000023.1"/>
</dbReference>
<dbReference type="PANTHER" id="PTHR35601">
    <property type="entry name" value="TOXIN RELE"/>
    <property type="match status" value="1"/>
</dbReference>
<dbReference type="OrthoDB" id="9801234at2"/>
<reference evidence="3 4" key="1">
    <citation type="submission" date="2016-10" db="EMBL/GenBank/DDBJ databases">
        <title>Draft Genome sequence of Alkanindiges sp. strain H1.</title>
        <authorList>
            <person name="Subhash Y."/>
            <person name="Lee S."/>
        </authorList>
    </citation>
    <scope>NUCLEOTIDE SEQUENCE [LARGE SCALE GENOMIC DNA]</scope>
    <source>
        <strain evidence="3 4">H1</strain>
    </source>
</reference>
<evidence type="ECO:0000256" key="1">
    <source>
        <dbReference type="ARBA" id="ARBA00006226"/>
    </source>
</evidence>
<gene>
    <name evidence="3" type="ORF">BKE30_09365</name>
</gene>
<dbReference type="EMBL" id="MLCN01000023">
    <property type="protein sequence ID" value="ONG39548.1"/>
    <property type="molecule type" value="Genomic_DNA"/>
</dbReference>
<evidence type="ECO:0000256" key="2">
    <source>
        <dbReference type="ARBA" id="ARBA00022649"/>
    </source>
</evidence>
<dbReference type="InterPro" id="IPR007712">
    <property type="entry name" value="RelE/ParE_toxin"/>
</dbReference>
<comment type="caution">
    <text evidence="3">The sequence shown here is derived from an EMBL/GenBank/DDBJ whole genome shotgun (WGS) entry which is preliminary data.</text>
</comment>
<organism evidence="3 4">
    <name type="scientific">Alkanindiges hydrocarboniclasticus</name>
    <dbReference type="NCBI Taxonomy" id="1907941"/>
    <lineage>
        <taxon>Bacteria</taxon>
        <taxon>Pseudomonadati</taxon>
        <taxon>Pseudomonadota</taxon>
        <taxon>Gammaproteobacteria</taxon>
        <taxon>Moraxellales</taxon>
        <taxon>Moraxellaceae</taxon>
        <taxon>Alkanindiges</taxon>
    </lineage>
</organism>
<accession>A0A1S8CTA0</accession>
<dbReference type="Pfam" id="PF05016">
    <property type="entry name" value="ParE_toxin"/>
    <property type="match status" value="1"/>
</dbReference>
<dbReference type="PANTHER" id="PTHR35601:SF2">
    <property type="entry name" value="MRNA INTERFERASE TOXIN RELE"/>
    <property type="match status" value="1"/>
</dbReference>
<keyword evidence="2" id="KW-1277">Toxin-antitoxin system</keyword>
<evidence type="ECO:0000313" key="3">
    <source>
        <dbReference type="EMBL" id="ONG39548.1"/>
    </source>
</evidence>
<dbReference type="SUPFAM" id="SSF143011">
    <property type="entry name" value="RelE-like"/>
    <property type="match status" value="1"/>
</dbReference>
<sequence length="94" mass="11093">MTYNLEFLEEAKKEWEKLNPTIRQQLKKKLGQILENPRISKNQLSGSTNRYKIKLRSIGYRLVYEVIDQEVVVLVVAVGRRENNQVYKAADNRQ</sequence>
<comment type="similarity">
    <text evidence="1">Belongs to the RelE toxin family.</text>
</comment>
<evidence type="ECO:0000313" key="4">
    <source>
        <dbReference type="Proteomes" id="UP000192132"/>
    </source>
</evidence>
<dbReference type="Gene3D" id="3.30.2310.20">
    <property type="entry name" value="RelE-like"/>
    <property type="match status" value="1"/>
</dbReference>
<dbReference type="STRING" id="1907941.BKE30_09365"/>
<dbReference type="AlphaFoldDB" id="A0A1S8CTA0"/>
<name>A0A1S8CTA0_9GAMM</name>
<dbReference type="Proteomes" id="UP000192132">
    <property type="component" value="Unassembled WGS sequence"/>
</dbReference>
<dbReference type="InterPro" id="IPR035093">
    <property type="entry name" value="RelE/ParE_toxin_dom_sf"/>
</dbReference>
<dbReference type="NCBIfam" id="TIGR02385">
    <property type="entry name" value="RelE_StbE"/>
    <property type="match status" value="1"/>
</dbReference>